<evidence type="ECO:0000313" key="3">
    <source>
        <dbReference type="EMBL" id="CEL93224.1"/>
    </source>
</evidence>
<dbReference type="VEuPathDB" id="CryptoDB:Vbra_6988"/>
<name>A0A0G4ECG6_VITBC</name>
<proteinExistence type="predicted"/>
<dbReference type="OrthoDB" id="442921at2759"/>
<dbReference type="AlphaFoldDB" id="A0A0G4ECG6"/>
<dbReference type="FunCoup" id="A0A0G4ECG6">
    <property type="interactions" value="473"/>
</dbReference>
<dbReference type="PROSITE" id="PS50053">
    <property type="entry name" value="UBIQUITIN_2"/>
    <property type="match status" value="1"/>
</dbReference>
<dbReference type="STRING" id="1169540.A0A0G4ECG6"/>
<dbReference type="EMBL" id="CDMY01000149">
    <property type="protein sequence ID" value="CEL93224.1"/>
    <property type="molecule type" value="Genomic_DNA"/>
</dbReference>
<dbReference type="PANTHER" id="PTHR10562">
    <property type="entry name" value="SMALL UBIQUITIN-RELATED MODIFIER"/>
    <property type="match status" value="1"/>
</dbReference>
<dbReference type="OMA" id="MKIYCAR"/>
<dbReference type="CDD" id="cd16116">
    <property type="entry name" value="Ubl_Smt3_like"/>
    <property type="match status" value="1"/>
</dbReference>
<feature type="region of interest" description="Disordered" evidence="1">
    <location>
        <begin position="1"/>
        <end position="21"/>
    </location>
</feature>
<dbReference type="Gene3D" id="3.10.20.90">
    <property type="entry name" value="Phosphatidylinositol 3-kinase Catalytic Subunit, Chain A, domain 1"/>
    <property type="match status" value="1"/>
</dbReference>
<feature type="domain" description="Ubiquitin-like" evidence="2">
    <location>
        <begin position="19"/>
        <end position="94"/>
    </location>
</feature>
<protein>
    <recommendedName>
        <fullName evidence="2">Ubiquitin-like domain-containing protein</fullName>
    </recommendedName>
</protein>
<accession>A0A0G4ECG6</accession>
<evidence type="ECO:0000256" key="1">
    <source>
        <dbReference type="SAM" id="MobiDB-lite"/>
    </source>
</evidence>
<dbReference type="SMART" id="SM00213">
    <property type="entry name" value="UBQ"/>
    <property type="match status" value="1"/>
</dbReference>
<dbReference type="InterPro" id="IPR000626">
    <property type="entry name" value="Ubiquitin-like_dom"/>
</dbReference>
<dbReference type="Proteomes" id="UP000041254">
    <property type="component" value="Unassembled WGS sequence"/>
</dbReference>
<sequence>MADEQGNGGEGAAGGTEHLNLKVKSPDGQEVFFKIKRSTKLEKLMNAYCNRLGQSQEGVRFLFDGERVHPHQTPEELGLEDGDVIDAMVQQVGGGGGGGYR</sequence>
<dbReference type="InterPro" id="IPR022617">
    <property type="entry name" value="Rad60/SUMO-like_dom"/>
</dbReference>
<dbReference type="Pfam" id="PF11976">
    <property type="entry name" value="Rad60-SLD"/>
    <property type="match status" value="1"/>
</dbReference>
<dbReference type="PhylomeDB" id="A0A0G4ECG6"/>
<keyword evidence="4" id="KW-1185">Reference proteome</keyword>
<evidence type="ECO:0000259" key="2">
    <source>
        <dbReference type="PROSITE" id="PS50053"/>
    </source>
</evidence>
<dbReference type="InParanoid" id="A0A0G4ECG6"/>
<reference evidence="3 4" key="1">
    <citation type="submission" date="2014-11" db="EMBL/GenBank/DDBJ databases">
        <authorList>
            <person name="Zhu J."/>
            <person name="Qi W."/>
            <person name="Song R."/>
        </authorList>
    </citation>
    <scope>NUCLEOTIDE SEQUENCE [LARGE SCALE GENOMIC DNA]</scope>
</reference>
<evidence type="ECO:0000313" key="4">
    <source>
        <dbReference type="Proteomes" id="UP000041254"/>
    </source>
</evidence>
<organism evidence="3 4">
    <name type="scientific">Vitrella brassicaformis (strain CCMP3155)</name>
    <dbReference type="NCBI Taxonomy" id="1169540"/>
    <lineage>
        <taxon>Eukaryota</taxon>
        <taxon>Sar</taxon>
        <taxon>Alveolata</taxon>
        <taxon>Colpodellida</taxon>
        <taxon>Vitrellaceae</taxon>
        <taxon>Vitrella</taxon>
    </lineage>
</organism>
<dbReference type="SUPFAM" id="SSF54236">
    <property type="entry name" value="Ubiquitin-like"/>
    <property type="match status" value="1"/>
</dbReference>
<feature type="compositionally biased region" description="Gly residues" evidence="1">
    <location>
        <begin position="1"/>
        <end position="14"/>
    </location>
</feature>
<gene>
    <name evidence="3" type="ORF">Vbra_6988</name>
</gene>
<dbReference type="InterPro" id="IPR029071">
    <property type="entry name" value="Ubiquitin-like_domsf"/>
</dbReference>
<dbReference type="FunFam" id="3.10.20.90:FF:000202">
    <property type="entry name" value="Small ubiquitin-related modifier I"/>
    <property type="match status" value="1"/>
</dbReference>